<feature type="compositionally biased region" description="Polar residues" evidence="15">
    <location>
        <begin position="42"/>
        <end position="61"/>
    </location>
</feature>
<evidence type="ECO:0000256" key="8">
    <source>
        <dbReference type="ARBA" id="ARBA00022771"/>
    </source>
</evidence>
<name>A0AAV6V5B2_9ARAC</name>
<keyword evidence="10" id="KW-0862">Zinc</keyword>
<keyword evidence="13" id="KW-0131">Cell cycle</keyword>
<keyword evidence="9" id="KW-0498">Mitosis</keyword>
<dbReference type="Proteomes" id="UP000827092">
    <property type="component" value="Unassembled WGS sequence"/>
</dbReference>
<feature type="compositionally biased region" description="Polar residues" evidence="15">
    <location>
        <begin position="110"/>
        <end position="120"/>
    </location>
</feature>
<keyword evidence="8" id="KW-0863">Zinc-finger</keyword>
<evidence type="ECO:0000313" key="17">
    <source>
        <dbReference type="EMBL" id="KAG8190901.1"/>
    </source>
</evidence>
<evidence type="ECO:0000256" key="12">
    <source>
        <dbReference type="ARBA" id="ARBA00023242"/>
    </source>
</evidence>
<protein>
    <recommendedName>
        <fullName evidence="3">Zinc finger protein 830</fullName>
    </recommendedName>
    <alternativeName>
        <fullName evidence="14">Coiled-coil domain-containing protein 16</fullName>
    </alternativeName>
</protein>
<evidence type="ECO:0000256" key="13">
    <source>
        <dbReference type="ARBA" id="ARBA00023306"/>
    </source>
</evidence>
<feature type="region of interest" description="Disordered" evidence="15">
    <location>
        <begin position="239"/>
        <end position="281"/>
    </location>
</feature>
<evidence type="ECO:0000259" key="16">
    <source>
        <dbReference type="Pfam" id="PF23406"/>
    </source>
</evidence>
<organism evidence="17 18">
    <name type="scientific">Oedothorax gibbosus</name>
    <dbReference type="NCBI Taxonomy" id="931172"/>
    <lineage>
        <taxon>Eukaryota</taxon>
        <taxon>Metazoa</taxon>
        <taxon>Ecdysozoa</taxon>
        <taxon>Arthropoda</taxon>
        <taxon>Chelicerata</taxon>
        <taxon>Arachnida</taxon>
        <taxon>Araneae</taxon>
        <taxon>Araneomorphae</taxon>
        <taxon>Entelegynae</taxon>
        <taxon>Araneoidea</taxon>
        <taxon>Linyphiidae</taxon>
        <taxon>Erigoninae</taxon>
        <taxon>Oedothorax</taxon>
    </lineage>
</organism>
<dbReference type="GO" id="GO:0033260">
    <property type="term" value="P:nuclear DNA replication"/>
    <property type="evidence" value="ECO:0007669"/>
    <property type="project" value="TreeGrafter"/>
</dbReference>
<dbReference type="PANTHER" id="PTHR13278:SF0">
    <property type="entry name" value="ZINC FINGER PROTEIN 830"/>
    <property type="match status" value="1"/>
</dbReference>
<evidence type="ECO:0000256" key="7">
    <source>
        <dbReference type="ARBA" id="ARBA00022723"/>
    </source>
</evidence>
<keyword evidence="12" id="KW-0539">Nucleus</keyword>
<dbReference type="InterPro" id="IPR036236">
    <property type="entry name" value="Znf_C2H2_sf"/>
</dbReference>
<feature type="domain" description="ZNF380 coiled-coil" evidence="16">
    <location>
        <begin position="163"/>
        <end position="242"/>
    </location>
</feature>
<comment type="subcellular location">
    <subcellularLocation>
        <location evidence="1">Chromosome</location>
    </subcellularLocation>
    <subcellularLocation>
        <location evidence="2">Nucleus speckle</location>
    </subcellularLocation>
</comment>
<evidence type="ECO:0000256" key="5">
    <source>
        <dbReference type="ARBA" id="ARBA00022473"/>
    </source>
</evidence>
<accession>A0AAV6V5B2</accession>
<evidence type="ECO:0000256" key="10">
    <source>
        <dbReference type="ARBA" id="ARBA00022833"/>
    </source>
</evidence>
<dbReference type="GO" id="GO:0008270">
    <property type="term" value="F:zinc ion binding"/>
    <property type="evidence" value="ECO:0007669"/>
    <property type="project" value="UniProtKB-KW"/>
</dbReference>
<reference evidence="17 18" key="1">
    <citation type="journal article" date="2022" name="Nat. Ecol. Evol.">
        <title>A masculinizing supergene underlies an exaggerated male reproductive morph in a spider.</title>
        <authorList>
            <person name="Hendrickx F."/>
            <person name="De Corte Z."/>
            <person name="Sonet G."/>
            <person name="Van Belleghem S.M."/>
            <person name="Kostlbacher S."/>
            <person name="Vangestel C."/>
        </authorList>
    </citation>
    <scope>NUCLEOTIDE SEQUENCE [LARGE SCALE GENOMIC DNA]</scope>
    <source>
        <strain evidence="17">W744_W776</strain>
    </source>
</reference>
<evidence type="ECO:0000256" key="3">
    <source>
        <dbReference type="ARBA" id="ARBA00017358"/>
    </source>
</evidence>
<dbReference type="GO" id="GO:0005681">
    <property type="term" value="C:spliceosomal complex"/>
    <property type="evidence" value="ECO:0007669"/>
    <property type="project" value="InterPro"/>
</dbReference>
<dbReference type="AlphaFoldDB" id="A0AAV6V5B2"/>
<dbReference type="Pfam" id="PF23406">
    <property type="entry name" value="ZNF380_CC"/>
    <property type="match status" value="1"/>
</dbReference>
<evidence type="ECO:0000256" key="6">
    <source>
        <dbReference type="ARBA" id="ARBA00022618"/>
    </source>
</evidence>
<evidence type="ECO:0000256" key="9">
    <source>
        <dbReference type="ARBA" id="ARBA00022776"/>
    </source>
</evidence>
<comment type="caution">
    <text evidence="17">The sequence shown here is derived from an EMBL/GenBank/DDBJ whole genome shotgun (WGS) entry which is preliminary data.</text>
</comment>
<dbReference type="GO" id="GO:0033314">
    <property type="term" value="P:mitotic DNA replication checkpoint signaling"/>
    <property type="evidence" value="ECO:0007669"/>
    <property type="project" value="TreeGrafter"/>
</dbReference>
<proteinExistence type="predicted"/>
<evidence type="ECO:0000256" key="15">
    <source>
        <dbReference type="SAM" id="MobiDB-lite"/>
    </source>
</evidence>
<keyword evidence="4" id="KW-0158">Chromosome</keyword>
<evidence type="ECO:0000256" key="2">
    <source>
        <dbReference type="ARBA" id="ARBA00004324"/>
    </source>
</evidence>
<gene>
    <name evidence="17" type="ORF">JTE90_014382</name>
</gene>
<feature type="compositionally biased region" description="Acidic residues" evidence="15">
    <location>
        <begin position="260"/>
        <end position="270"/>
    </location>
</feature>
<keyword evidence="5" id="KW-0217">Developmental protein</keyword>
<dbReference type="PANTHER" id="PTHR13278">
    <property type="entry name" value="ZINC FINGER PROTEIN 830"/>
    <property type="match status" value="1"/>
</dbReference>
<dbReference type="Gene3D" id="3.30.160.60">
    <property type="entry name" value="Classic Zinc Finger"/>
    <property type="match status" value="1"/>
</dbReference>
<keyword evidence="18" id="KW-1185">Reference proteome</keyword>
<feature type="compositionally biased region" description="Low complexity" evidence="15">
    <location>
        <begin position="84"/>
        <end position="97"/>
    </location>
</feature>
<dbReference type="SUPFAM" id="SSF57667">
    <property type="entry name" value="beta-beta-alpha zinc fingers"/>
    <property type="match status" value="1"/>
</dbReference>
<evidence type="ECO:0000313" key="18">
    <source>
        <dbReference type="Proteomes" id="UP000827092"/>
    </source>
</evidence>
<evidence type="ECO:0000256" key="4">
    <source>
        <dbReference type="ARBA" id="ARBA00022454"/>
    </source>
</evidence>
<evidence type="ECO:0000256" key="1">
    <source>
        <dbReference type="ARBA" id="ARBA00004286"/>
    </source>
</evidence>
<sequence>MYNSIGQLSCTICNVYVKNNNLWGPHVAGKTHKENLLKPKKSNTNENSVKTAVQSKSTNRNLEQENSVKKLKSNDAASLEQPQSSKKVSLLASYSSSDESDDDNGSETSLLSKGSVSNTLPPDFFDNNAAAAGTTDVPSQASQSAQSEKQENGPEPSSNVETLPEGFFDDPVLDAKARNIEYKDPVEEEWEKFQKTIAEETNVSKTLMEEDFEERTLERDIDQIDEQIQQWERVKNLQVKADDVKVTAPPKNKNDGDSGTSDDELQEDDLLDWRSKGVKKV</sequence>
<keyword evidence="11" id="KW-0175">Coiled coil</keyword>
<keyword evidence="7" id="KW-0479">Metal-binding</keyword>
<dbReference type="InterPro" id="IPR059039">
    <property type="entry name" value="ZNF380_CC"/>
</dbReference>
<keyword evidence="6" id="KW-0132">Cell division</keyword>
<evidence type="ECO:0000256" key="14">
    <source>
        <dbReference type="ARBA" id="ARBA00030672"/>
    </source>
</evidence>
<evidence type="ECO:0000256" key="11">
    <source>
        <dbReference type="ARBA" id="ARBA00023054"/>
    </source>
</evidence>
<dbReference type="InterPro" id="IPR040050">
    <property type="entry name" value="ZNF830-like"/>
</dbReference>
<dbReference type="EMBL" id="JAFNEN010000171">
    <property type="protein sequence ID" value="KAG8190901.1"/>
    <property type="molecule type" value="Genomic_DNA"/>
</dbReference>
<dbReference type="GO" id="GO:0044773">
    <property type="term" value="P:mitotic DNA damage checkpoint signaling"/>
    <property type="evidence" value="ECO:0007669"/>
    <property type="project" value="TreeGrafter"/>
</dbReference>
<dbReference type="GO" id="GO:0003676">
    <property type="term" value="F:nucleic acid binding"/>
    <property type="evidence" value="ECO:0007669"/>
    <property type="project" value="InterPro"/>
</dbReference>
<feature type="region of interest" description="Disordered" evidence="15">
    <location>
        <begin position="33"/>
        <end position="170"/>
    </location>
</feature>